<dbReference type="AlphaFoldDB" id="A0A5R9BBJ9"/>
<dbReference type="Pfam" id="PF05401">
    <property type="entry name" value="NodS"/>
    <property type="match status" value="1"/>
</dbReference>
<feature type="compositionally biased region" description="Polar residues" evidence="2">
    <location>
        <begin position="1"/>
        <end position="16"/>
    </location>
</feature>
<dbReference type="SUPFAM" id="SSF102588">
    <property type="entry name" value="LmbE-like"/>
    <property type="match status" value="1"/>
</dbReference>
<dbReference type="Proteomes" id="UP000310458">
    <property type="component" value="Unassembled WGS sequence"/>
</dbReference>
<dbReference type="GO" id="GO:0008757">
    <property type="term" value="F:S-adenosylmethionine-dependent methyltransferase activity"/>
    <property type="evidence" value="ECO:0007669"/>
    <property type="project" value="InterPro"/>
</dbReference>
<dbReference type="InterPro" id="IPR024078">
    <property type="entry name" value="LmbE-like_dom_sf"/>
</dbReference>
<dbReference type="PANTHER" id="PTHR12993">
    <property type="entry name" value="N-ACETYLGLUCOSAMINYL-PHOSPHATIDYLINOSITOL DE-N-ACETYLASE-RELATED"/>
    <property type="match status" value="1"/>
</dbReference>
<dbReference type="PANTHER" id="PTHR12993:SF29">
    <property type="entry name" value="BLR3841 PROTEIN"/>
    <property type="match status" value="1"/>
</dbReference>
<proteinExistence type="predicted"/>
<dbReference type="GO" id="GO:0009312">
    <property type="term" value="P:oligosaccharide biosynthetic process"/>
    <property type="evidence" value="ECO:0007669"/>
    <property type="project" value="InterPro"/>
</dbReference>
<dbReference type="SUPFAM" id="SSF53335">
    <property type="entry name" value="S-adenosyl-L-methionine-dependent methyltransferases"/>
    <property type="match status" value="1"/>
</dbReference>
<dbReference type="GO" id="GO:0016811">
    <property type="term" value="F:hydrolase activity, acting on carbon-nitrogen (but not peptide) bonds, in linear amides"/>
    <property type="evidence" value="ECO:0007669"/>
    <property type="project" value="TreeGrafter"/>
</dbReference>
<name>A0A5R9BBJ9_9MICC</name>
<gene>
    <name evidence="3" type="ORF">FEF26_08565</name>
</gene>
<reference evidence="3 4" key="1">
    <citation type="submission" date="2019-05" db="EMBL/GenBank/DDBJ databases">
        <title>Nesterenkonia sp. GY074 isolated from the Southern Atlantic Ocean.</title>
        <authorList>
            <person name="Zhang G."/>
        </authorList>
    </citation>
    <scope>NUCLEOTIDE SEQUENCE [LARGE SCALE GENOMIC DNA]</scope>
    <source>
        <strain evidence="3 4">GY074</strain>
    </source>
</reference>
<dbReference type="GO" id="GO:0016137">
    <property type="term" value="P:glycoside metabolic process"/>
    <property type="evidence" value="ECO:0007669"/>
    <property type="project" value="UniProtKB-ARBA"/>
</dbReference>
<organism evidence="3 4">
    <name type="scientific">Nesterenkonia salmonea</name>
    <dbReference type="NCBI Taxonomy" id="1804987"/>
    <lineage>
        <taxon>Bacteria</taxon>
        <taxon>Bacillati</taxon>
        <taxon>Actinomycetota</taxon>
        <taxon>Actinomycetes</taxon>
        <taxon>Micrococcales</taxon>
        <taxon>Micrococcaceae</taxon>
        <taxon>Nesterenkonia</taxon>
    </lineage>
</organism>
<dbReference type="InterPro" id="IPR029063">
    <property type="entry name" value="SAM-dependent_MTases_sf"/>
</dbReference>
<dbReference type="EMBL" id="VAVZ01000021">
    <property type="protein sequence ID" value="TLP96764.1"/>
    <property type="molecule type" value="Genomic_DNA"/>
</dbReference>
<dbReference type="Gene3D" id="3.40.50.150">
    <property type="entry name" value="Vaccinia Virus protein VP39"/>
    <property type="match status" value="1"/>
</dbReference>
<dbReference type="OrthoDB" id="116799at2"/>
<protein>
    <submittedName>
        <fullName evidence="3">Bifunctional PIG-L family deacetylase/class I SAM-dependent methyltransferase</fullName>
    </submittedName>
</protein>
<sequence>MNSTAESHGGPSSTERFASVPLEDPGTPAHVWQAAAGGLPAVRFAPGRRVLVIVAHPDDEVLGPGGLVSTLVAQGTEVETIICSDGDKSHAHDPAVDPAHLGVVRREESRAASSVLGTSLPTFLGYPDGDLAAHQGPLAEKLMRRITGTTPPLTLLTHWQSDGHPDHEAVSRAVREAGEHVLARGQDIEILEFPVWALHWDSPYGGQFPLERAHRGPHERKRQKLKREASACFASQVTPWPKPGAESPVMPEHVMHRLLSVPEMFVPVSLEGVVVPGEGAAEEEVDSIEHLRGLYADSRDPWDMESSGYEEAKRAATLAALPRDRYGLCFEPGCSIGVLTAELAQWADRVVGWEPVESAAITARTRSDELVRSGTLPRGRVTIEQRSLSALHNELGPVGADLVVISEVLYFLPRAELADIISGLCSQAAVGAHVVAVHWKHPVTGWPGGGAETHQVLEAERQLRRLHRDDTHADYLLEVFETVDIS</sequence>
<evidence type="ECO:0000313" key="4">
    <source>
        <dbReference type="Proteomes" id="UP000310458"/>
    </source>
</evidence>
<comment type="caution">
    <text evidence="3">The sequence shown here is derived from an EMBL/GenBank/DDBJ whole genome shotgun (WGS) entry which is preliminary data.</text>
</comment>
<dbReference type="InterPro" id="IPR003737">
    <property type="entry name" value="GlcNAc_PI_deacetylase-related"/>
</dbReference>
<evidence type="ECO:0000256" key="1">
    <source>
        <dbReference type="ARBA" id="ARBA00022833"/>
    </source>
</evidence>
<dbReference type="GO" id="GO:0032259">
    <property type="term" value="P:methylation"/>
    <property type="evidence" value="ECO:0007669"/>
    <property type="project" value="UniProtKB-KW"/>
</dbReference>
<dbReference type="Gene3D" id="3.40.50.10320">
    <property type="entry name" value="LmbE-like"/>
    <property type="match status" value="1"/>
</dbReference>
<dbReference type="InterPro" id="IPR008715">
    <property type="entry name" value="SAM-MeTfrase_NodS-like"/>
</dbReference>
<keyword evidence="4" id="KW-1185">Reference proteome</keyword>
<dbReference type="Pfam" id="PF02585">
    <property type="entry name" value="PIG-L"/>
    <property type="match status" value="1"/>
</dbReference>
<keyword evidence="1" id="KW-0862">Zinc</keyword>
<accession>A0A5R9BBJ9</accession>
<keyword evidence="3" id="KW-0489">Methyltransferase</keyword>
<keyword evidence="3" id="KW-0808">Transferase</keyword>
<dbReference type="RefSeq" id="WP_138253128.1">
    <property type="nucleotide sequence ID" value="NZ_VAVZ01000021.1"/>
</dbReference>
<evidence type="ECO:0000256" key="2">
    <source>
        <dbReference type="SAM" id="MobiDB-lite"/>
    </source>
</evidence>
<feature type="region of interest" description="Disordered" evidence="2">
    <location>
        <begin position="1"/>
        <end position="25"/>
    </location>
</feature>
<evidence type="ECO:0000313" key="3">
    <source>
        <dbReference type="EMBL" id="TLP96764.1"/>
    </source>
</evidence>